<dbReference type="Gene3D" id="3.40.50.2000">
    <property type="entry name" value="Glycogen Phosphorylase B"/>
    <property type="match status" value="2"/>
</dbReference>
<dbReference type="Proteomes" id="UP000640489">
    <property type="component" value="Unassembled WGS sequence"/>
</dbReference>
<evidence type="ECO:0000259" key="3">
    <source>
        <dbReference type="Pfam" id="PF00534"/>
    </source>
</evidence>
<reference evidence="5" key="1">
    <citation type="submission" date="2020-11" db="EMBL/GenBank/DDBJ databases">
        <title>Nocardioides sp. nov., isolated from Soil of Cynanchum wilfordii Hemsley rhizosphere.</title>
        <authorList>
            <person name="Lee J.-S."/>
            <person name="Suh M.K."/>
            <person name="Kim J.-S."/>
        </authorList>
    </citation>
    <scope>NUCLEOTIDE SEQUENCE</scope>
    <source>
        <strain evidence="5">KCTC 19275</strain>
    </source>
</reference>
<evidence type="ECO:0000256" key="2">
    <source>
        <dbReference type="ARBA" id="ARBA00022679"/>
    </source>
</evidence>
<organism evidence="5 6">
    <name type="scientific">Nocardioides islandensis</name>
    <dbReference type="NCBI Taxonomy" id="433663"/>
    <lineage>
        <taxon>Bacteria</taxon>
        <taxon>Bacillati</taxon>
        <taxon>Actinomycetota</taxon>
        <taxon>Actinomycetes</taxon>
        <taxon>Propionibacteriales</taxon>
        <taxon>Nocardioidaceae</taxon>
        <taxon>Nocardioides</taxon>
    </lineage>
</organism>
<dbReference type="SUPFAM" id="SSF53756">
    <property type="entry name" value="UDP-Glycosyltransferase/glycogen phosphorylase"/>
    <property type="match status" value="1"/>
</dbReference>
<dbReference type="Pfam" id="PF00534">
    <property type="entry name" value="Glycos_transf_1"/>
    <property type="match status" value="1"/>
</dbReference>
<dbReference type="PANTHER" id="PTHR46401">
    <property type="entry name" value="GLYCOSYLTRANSFERASE WBBK-RELATED"/>
    <property type="match status" value="1"/>
</dbReference>
<evidence type="ECO:0000259" key="4">
    <source>
        <dbReference type="Pfam" id="PF13439"/>
    </source>
</evidence>
<dbReference type="GO" id="GO:0009103">
    <property type="term" value="P:lipopolysaccharide biosynthetic process"/>
    <property type="evidence" value="ECO:0007669"/>
    <property type="project" value="TreeGrafter"/>
</dbReference>
<comment type="caution">
    <text evidence="5">The sequence shown here is derived from an EMBL/GenBank/DDBJ whole genome shotgun (WGS) entry which is preliminary data.</text>
</comment>
<keyword evidence="2" id="KW-0808">Transferase</keyword>
<feature type="domain" description="Glycosyl transferase family 1" evidence="3">
    <location>
        <begin position="226"/>
        <end position="383"/>
    </location>
</feature>
<name>A0A930VHR3_9ACTN</name>
<dbReference type="CDD" id="cd03801">
    <property type="entry name" value="GT4_PimA-like"/>
    <property type="match status" value="1"/>
</dbReference>
<evidence type="ECO:0000313" key="6">
    <source>
        <dbReference type="Proteomes" id="UP000640489"/>
    </source>
</evidence>
<proteinExistence type="predicted"/>
<dbReference type="InterPro" id="IPR001296">
    <property type="entry name" value="Glyco_trans_1"/>
</dbReference>
<sequence length="416" mass="45564">MRIALLSYRSKPHCGGQGVYVRHLSRELVALGHDVEVFSGQPYPDLDPGVRLTKVPSLDLYREPDPFRVPKPREFRDLVDVEEFLTMCTAGFPEPKTFGRRIARAMRGRVGDFDVVHDNQVLAHGILDIEELGLPVVTTIHHPITVDRRLDLAAADGWRRRLAMRRWYGFLRMQTKVARRARSILTASTASKRDMVADFGVDPARVRIIPLGVDDGFRPPTGPRVPGRILAMASADMPVKGIATLLEAFAKLRTEREDLELLLVTKPQAGGRTEQLVDGLGIREHVRFVHGISDAQLVEVMGSAEIGCVPSLYEGFSLPTAELMACGTPLVVSDAGAIPEVVGPDGLCADLVPPGDVGALAAAIAALLDDPGRRERYGAAGRARVEERFSWRAVAAATAAAYQDEIDARLRRDAHR</sequence>
<protein>
    <submittedName>
        <fullName evidence="5">Glycosyltransferase family 4 protein</fullName>
    </submittedName>
</protein>
<evidence type="ECO:0000256" key="1">
    <source>
        <dbReference type="ARBA" id="ARBA00022676"/>
    </source>
</evidence>
<evidence type="ECO:0000313" key="5">
    <source>
        <dbReference type="EMBL" id="MBF4764752.1"/>
    </source>
</evidence>
<dbReference type="EMBL" id="JADKPN010000011">
    <property type="protein sequence ID" value="MBF4764752.1"/>
    <property type="molecule type" value="Genomic_DNA"/>
</dbReference>
<dbReference type="AlphaFoldDB" id="A0A930VHR3"/>
<dbReference type="GO" id="GO:0016757">
    <property type="term" value="F:glycosyltransferase activity"/>
    <property type="evidence" value="ECO:0007669"/>
    <property type="project" value="UniProtKB-KW"/>
</dbReference>
<dbReference type="InterPro" id="IPR028098">
    <property type="entry name" value="Glyco_trans_4-like_N"/>
</dbReference>
<dbReference type="PANTHER" id="PTHR46401:SF2">
    <property type="entry name" value="GLYCOSYLTRANSFERASE WBBK-RELATED"/>
    <property type="match status" value="1"/>
</dbReference>
<feature type="domain" description="Glycosyltransferase subfamily 4-like N-terminal" evidence="4">
    <location>
        <begin position="15"/>
        <end position="215"/>
    </location>
</feature>
<keyword evidence="1" id="KW-0328">Glycosyltransferase</keyword>
<dbReference type="Pfam" id="PF13439">
    <property type="entry name" value="Glyco_transf_4"/>
    <property type="match status" value="1"/>
</dbReference>
<gene>
    <name evidence="5" type="ORF">ISU07_16590</name>
</gene>
<accession>A0A930VHR3</accession>
<keyword evidence="6" id="KW-1185">Reference proteome</keyword>